<evidence type="ECO:0000313" key="2">
    <source>
        <dbReference type="EMBL" id="KAH0872695.1"/>
    </source>
</evidence>
<evidence type="ECO:0000259" key="1">
    <source>
        <dbReference type="Pfam" id="PF01593"/>
    </source>
</evidence>
<reference evidence="2 3" key="1">
    <citation type="submission" date="2021-05" db="EMBL/GenBank/DDBJ databases">
        <title>Genome Assembly of Synthetic Allotetraploid Brassica napus Reveals Homoeologous Exchanges between Subgenomes.</title>
        <authorList>
            <person name="Davis J.T."/>
        </authorList>
    </citation>
    <scope>NUCLEOTIDE SEQUENCE [LARGE SCALE GENOMIC DNA]</scope>
    <source>
        <strain evidence="3">cv. Da-Ae</strain>
        <tissue evidence="2">Seedling</tissue>
    </source>
</reference>
<dbReference type="InterPro" id="IPR002937">
    <property type="entry name" value="Amino_oxidase"/>
</dbReference>
<name>A0ABQ7YXP7_BRANA</name>
<evidence type="ECO:0000313" key="3">
    <source>
        <dbReference type="Proteomes" id="UP000824890"/>
    </source>
</evidence>
<keyword evidence="3" id="KW-1185">Reference proteome</keyword>
<dbReference type="EMBL" id="JAGKQM010000016">
    <property type="protein sequence ID" value="KAH0872695.1"/>
    <property type="molecule type" value="Genomic_DNA"/>
</dbReference>
<gene>
    <name evidence="2" type="ORF">HID58_070057</name>
</gene>
<dbReference type="Gene3D" id="3.50.50.60">
    <property type="entry name" value="FAD/NAD(P)-binding domain"/>
    <property type="match status" value="1"/>
</dbReference>
<dbReference type="Proteomes" id="UP000824890">
    <property type="component" value="Unassembled WGS sequence"/>
</dbReference>
<feature type="domain" description="Amine oxidase" evidence="1">
    <location>
        <begin position="39"/>
        <end position="63"/>
    </location>
</feature>
<protein>
    <recommendedName>
        <fullName evidence="1">Amine oxidase domain-containing protein</fullName>
    </recommendedName>
</protein>
<sequence>MDKNISFTDDLPDGTISALLQTQNNVVQSSEIVIGSGISARNLSEASINVTVLESHDRIGGRSTLITPLVVLLIWELLGELFF</sequence>
<accession>A0ABQ7YXP7</accession>
<proteinExistence type="predicted"/>
<comment type="caution">
    <text evidence="2">The sequence shown here is derived from an EMBL/GenBank/DDBJ whole genome shotgun (WGS) entry which is preliminary data.</text>
</comment>
<dbReference type="Pfam" id="PF01593">
    <property type="entry name" value="Amino_oxidase"/>
    <property type="match status" value="1"/>
</dbReference>
<dbReference type="InterPro" id="IPR036188">
    <property type="entry name" value="FAD/NAD-bd_sf"/>
</dbReference>
<dbReference type="SUPFAM" id="SSF51905">
    <property type="entry name" value="FAD/NAD(P)-binding domain"/>
    <property type="match status" value="1"/>
</dbReference>
<organism evidence="2 3">
    <name type="scientific">Brassica napus</name>
    <name type="common">Rape</name>
    <dbReference type="NCBI Taxonomy" id="3708"/>
    <lineage>
        <taxon>Eukaryota</taxon>
        <taxon>Viridiplantae</taxon>
        <taxon>Streptophyta</taxon>
        <taxon>Embryophyta</taxon>
        <taxon>Tracheophyta</taxon>
        <taxon>Spermatophyta</taxon>
        <taxon>Magnoliopsida</taxon>
        <taxon>eudicotyledons</taxon>
        <taxon>Gunneridae</taxon>
        <taxon>Pentapetalae</taxon>
        <taxon>rosids</taxon>
        <taxon>malvids</taxon>
        <taxon>Brassicales</taxon>
        <taxon>Brassicaceae</taxon>
        <taxon>Brassiceae</taxon>
        <taxon>Brassica</taxon>
    </lineage>
</organism>